<organism evidence="5 6">
    <name type="scientific">Hermetia illucens</name>
    <name type="common">Black soldier fly</name>
    <dbReference type="NCBI Taxonomy" id="343691"/>
    <lineage>
        <taxon>Eukaryota</taxon>
        <taxon>Metazoa</taxon>
        <taxon>Ecdysozoa</taxon>
        <taxon>Arthropoda</taxon>
        <taxon>Hexapoda</taxon>
        <taxon>Insecta</taxon>
        <taxon>Pterygota</taxon>
        <taxon>Neoptera</taxon>
        <taxon>Endopterygota</taxon>
        <taxon>Diptera</taxon>
        <taxon>Brachycera</taxon>
        <taxon>Stratiomyomorpha</taxon>
        <taxon>Stratiomyidae</taxon>
        <taxon>Hermetiinae</taxon>
        <taxon>Hermetia</taxon>
    </lineage>
</organism>
<dbReference type="InterPro" id="IPR001747">
    <property type="entry name" value="Vitellogenin_N"/>
</dbReference>
<keyword evidence="6" id="KW-1185">Reference proteome</keyword>
<dbReference type="PANTHER" id="PTHR23345:SF33">
    <property type="entry name" value="CROSSVEINLESS D"/>
    <property type="match status" value="1"/>
</dbReference>
<dbReference type="SMART" id="SM01169">
    <property type="entry name" value="DUF1943"/>
    <property type="match status" value="1"/>
</dbReference>
<evidence type="ECO:0000256" key="1">
    <source>
        <dbReference type="ARBA" id="ARBA00022729"/>
    </source>
</evidence>
<evidence type="ECO:0000256" key="2">
    <source>
        <dbReference type="PROSITE-ProRule" id="PRU00557"/>
    </source>
</evidence>
<evidence type="ECO:0000313" key="6">
    <source>
        <dbReference type="Proteomes" id="UP000594454"/>
    </source>
</evidence>
<proteinExistence type="predicted"/>
<evidence type="ECO:0000313" key="5">
    <source>
        <dbReference type="EMBL" id="CAD7093533.1"/>
    </source>
</evidence>
<name>A0A7R8V669_HERIL</name>
<dbReference type="SMART" id="SM00638">
    <property type="entry name" value="LPD_N"/>
    <property type="match status" value="1"/>
</dbReference>
<gene>
    <name evidence="5" type="ORF">HERILL_LOCUS15809</name>
</gene>
<keyword evidence="1 3" id="KW-0732">Signal</keyword>
<dbReference type="Gene3D" id="2.30.230.10">
    <property type="entry name" value="Lipovitellin, beta-sheet shell regions, chain A"/>
    <property type="match status" value="1"/>
</dbReference>
<dbReference type="InterPro" id="IPR015819">
    <property type="entry name" value="Lipid_transp_b-sht_shell"/>
</dbReference>
<sequence>MTRTICITAFYLYLTINTGSSFDIIGVNRQFLYEYIGSVSVGAKAPQDGDNPPPSSGWIVRGKLTFQRQSEKVLAAALVIDEITLNNSGDKFHQNKEMYAPYKPFKVVMAKNGAISHLMFKESDPIWSTNFKRAVAATLQFQETSPGAYVLEEKGVHGNCKTEYYISNRTNYLSIRKTPELKTCMPYAEAIHFTRCNVPPNLCEFDFQKNVIVGNEAVYGLLPHAETGYFLSMAHVKGTALVHTFESTGEAQYINSELLLNFLNETAIDNPIDIETGMAETESSLEFHPLDLNDPTGGRHPQQQDERISEALQLFNSLTEGLESSDLKFNEPFDRTVSDIINVMSRMSLDSLKKVFLEVDIGTSYRQETIRNIFFEIIPRIGTKASVLLTKDLVLDKSVKPTTAVQLLMSLPFHIFELSSDLVKECEPLLTLGPDSPDVRQAAVLSFATLVHNVFAAGHISKDDFEIYVQKYFNFYLSGHDHEQKMLYLQALSNLQLGNVANYLDPIIRDESENDDIKFLAAWTTMTLSHTRPEKIFEIYWPILESRNSSLQMRVAAMTLLLISSPTPARLISLHRLIQDETSPHLINYYRTTIKSISETTYPCYQHLRRMLSYMYRHLPPAPPSKYWVTGNYIFDYRDSKFGIGAMLQAFLIGDPKSDQPVVAYFKFDTETLGRFTGQLGLYLKIRGVSDQLFKQFFNPTPMDMNSQTLGKILESMKAPLLENTPMHVELILQMEGKTVLSYHINEKMFRNLTYSDMVKHIGFLIRADSHINMQTVRWPFMTKFAVPTVLGTSADVLLQTTVLTSLRGNITQHMAPNVITRSNEIDVRYSSYALCSSRSYNPFLNLEHEISREQGLLVYIPVNNDIIFNVTSKSLKFAFSRPENLTSGLSFKSRSVTSTKGHITRSSAESYNEIISPEKKIEVFELFKYHVPDIGLSATVNTNFHELNSYRAMLFKSEFMENGFSSNMIVNTIMYIFGIAQLSSIHIGNDRNFTFLVHNVDFTKIEGSVSVQSIEGPGDKTGHKVNFTFIHKNGIPDQILHKWNVILNMFTSSKTNWYKLTGVVRRTENGEHDWKACLDLTYTPIVFMIKPHTLEGFLVFGKSLGEKGCPQNASKLEILSSIGPTNGSNFFTAKDDAVTNQLCPRDVLKLSPPPSTKYCNRNNYEDLTTIKDFNAAVKFNNMPDWFNLWVTRLEHFILAFSSERVESLNLEKEIQIAVQRPSNDHSFDIAINGIKWKLNHIPFIPRIDAKYDTTEQILYDIGLRRSCSLIGNVVNTFDDSIIYTDTYLSTNASCSTLLVGDCSVTPRMGIFIMADNSDNLVRYILKVFIGKHYFTFDPKVKDNGEFMILLNGTDKINVQSKGYQFPAVEKFYDFRVEINEQNVLVIRNELMRTSIQFDMMNIINVEIFESFKDKMCGICSLPLNPLLNYSYCSLL</sequence>
<dbReference type="Proteomes" id="UP000594454">
    <property type="component" value="Chromosome 6"/>
</dbReference>
<dbReference type="PANTHER" id="PTHR23345">
    <property type="entry name" value="VITELLOGENIN-RELATED"/>
    <property type="match status" value="1"/>
</dbReference>
<dbReference type="Gene3D" id="1.25.10.20">
    <property type="entry name" value="Vitellinogen, superhelical"/>
    <property type="match status" value="1"/>
</dbReference>
<dbReference type="SUPFAM" id="SSF48431">
    <property type="entry name" value="Lipovitellin-phosvitin complex, superhelical domain"/>
    <property type="match status" value="1"/>
</dbReference>
<dbReference type="PROSITE" id="PS51211">
    <property type="entry name" value="VITELLOGENIN"/>
    <property type="match status" value="1"/>
</dbReference>
<dbReference type="Pfam" id="PF01347">
    <property type="entry name" value="Vitellogenin_N"/>
    <property type="match status" value="1"/>
</dbReference>
<dbReference type="InParanoid" id="A0A7R8V669"/>
<dbReference type="InterPro" id="IPR015255">
    <property type="entry name" value="Vitellinogen_open_b-sht"/>
</dbReference>
<reference evidence="5 6" key="1">
    <citation type="submission" date="2020-11" db="EMBL/GenBank/DDBJ databases">
        <authorList>
            <person name="Wallbank WR R."/>
            <person name="Pardo Diaz C."/>
            <person name="Kozak K."/>
            <person name="Martin S."/>
            <person name="Jiggins C."/>
            <person name="Moest M."/>
            <person name="Warren A I."/>
            <person name="Generalovic N T."/>
            <person name="Byers J.R.P. K."/>
            <person name="Montejo-Kovacevich G."/>
            <person name="Yen C E."/>
        </authorList>
    </citation>
    <scope>NUCLEOTIDE SEQUENCE [LARGE SCALE GENOMIC DNA]</scope>
</reference>
<dbReference type="InterPro" id="IPR011030">
    <property type="entry name" value="Lipovitellin_superhlx_dom"/>
</dbReference>
<dbReference type="EMBL" id="LR899014">
    <property type="protein sequence ID" value="CAD7093533.1"/>
    <property type="molecule type" value="Genomic_DNA"/>
</dbReference>
<evidence type="ECO:0000256" key="3">
    <source>
        <dbReference type="SAM" id="SignalP"/>
    </source>
</evidence>
<evidence type="ECO:0000259" key="4">
    <source>
        <dbReference type="PROSITE" id="PS51211"/>
    </source>
</evidence>
<dbReference type="OMA" id="EFHVNQQ"/>
<feature type="chain" id="PRO_5030899398" description="Vitellogenin domain-containing protein" evidence="3">
    <location>
        <begin position="22"/>
        <end position="1436"/>
    </location>
</feature>
<dbReference type="OrthoDB" id="5956066at2759"/>
<dbReference type="InterPro" id="IPR050733">
    <property type="entry name" value="Vitellogenin/Apolipophorin"/>
</dbReference>
<feature type="domain" description="Vitellogenin" evidence="4">
    <location>
        <begin position="25"/>
        <end position="665"/>
    </location>
</feature>
<comment type="caution">
    <text evidence="2">Lacks conserved residue(s) required for the propagation of feature annotation.</text>
</comment>
<dbReference type="Pfam" id="PF09172">
    <property type="entry name" value="Vit_open_b-sht"/>
    <property type="match status" value="1"/>
</dbReference>
<accession>A0A7R8V669</accession>
<protein>
    <recommendedName>
        <fullName evidence="4">Vitellogenin domain-containing protein</fullName>
    </recommendedName>
</protein>
<dbReference type="InterPro" id="IPR015816">
    <property type="entry name" value="Vitellinogen_b-sht_N"/>
</dbReference>
<dbReference type="GO" id="GO:0005319">
    <property type="term" value="F:lipid transporter activity"/>
    <property type="evidence" value="ECO:0007669"/>
    <property type="project" value="InterPro"/>
</dbReference>
<feature type="signal peptide" evidence="3">
    <location>
        <begin position="1"/>
        <end position="21"/>
    </location>
</feature>
<dbReference type="SUPFAM" id="SSF56968">
    <property type="entry name" value="Lipovitellin-phosvitin complex, beta-sheet shell regions"/>
    <property type="match status" value="2"/>
</dbReference>
<dbReference type="FunCoup" id="A0A7R8V669">
    <property type="interactions" value="111"/>
</dbReference>